<feature type="domain" description="DUF7507" evidence="2">
    <location>
        <begin position="150"/>
        <end position="255"/>
    </location>
</feature>
<dbReference type="Pfam" id="PF13585">
    <property type="entry name" value="CHU_C"/>
    <property type="match status" value="1"/>
</dbReference>
<gene>
    <name evidence="3" type="ORF">H7F21_17210</name>
</gene>
<sequence>VTLNPDGTITYTPDPGFTGEDSFTYTICDDGNPQLCDTATVTVTVQDAGTPNTTNANDDAFNTTPGAALTGNVLANDNDIEGDTQTVTTTTVVTSEGVTVNIDPNTGVFTYTPNAGFTGQDSFMYTICDDGTPQACDTATVYITVDGVAGLSIVKSASSTATGCVGEGDNITYTFTVTNTGDVSINSITIIDDLLGGDITATLTLTGDNGDNILDLTETWIFTAPDYTVTQDNVDAGNITNNATANGLEPDGMTTVQATDTYIIDANNPDVTLCNESGIGLLKVGVFNNENGNDCSEIDETITYTFTVTNPGDIALENVTITDPLLANASPQVTIDFASGDTDNDNQLDPTESWVYSATYLITQLDIDATEVTNIATVTAEDVVSGTSVSITSQTTTALVEDTTPPDTSNCAVLNEIIECNGSDNETIANDWNAANILALENCVTDACDNNVTVTSNYAFGNLITNCGTGGTIEVTYTLTDATGNASTFIATLTLEDTTGPDLTACTVTDDIIECSDNDNENLAAAWNANNIAILETCGTDACDAVATNMVTSNFDFANLVSTCGSGGSINVTYTVADDCGNTSTLTATLTIEDTTSPTIDDSGIQNIDIQCGVTPDGTLDDWLANNAGATASDNCGNVTWSNDFGSSTNVDCDNGAITVNFTASDDCGNASSIAATYSIIDTVAPELTIPVNITIECDEDSSPTNTGTASAIDDCATPTITFVDSEIAACGSTKTITRTWTATDACGNIVSADQIIIVQDTTPPTLTVPADATIECSEDESSTNTGMATAIDTCGSVTITQSDVDTAACGTTKTIVRTWTATDECGNSVSETQTIVVQDTTAPTFTVPSDVILECDSDINDLSITGDVTDESDNCSTGLQATFEDSSTNGNCANETIISRTWSLTDACGNTTSLVQTISLVDTTPPTFDINLPTDISVECDVIPSIATVTAIDNCGDATVTVGETTTSGSCANDYTLTRTWTAVDACGNEVVHTQIITVIDTTAPTFTVPIDITVECDIDINDLSIVGDVTDELDNCSAGLNATFNDQFEDGSCPNEFIITREWTLTDACNNTTSAFQIINVVDTVPPTLVTPLDTNITVACDGIPDIPNLVFQDHCSNNIEVQFEEISDPNDFEDYIITRLWTVTDLCGNSDTFTQTINVEISNVITAFDASRCVLDAEFDLFDLLSGDFDMNGTWSVISGNASIDGSVFDPSSVEVGIYTFMYAITDGPCPNEVEVNVTIDDDCVVLPCGAEDVVISKTVTANGDTFNEFFTISGVEDCGFVIELQIFNRWGAKIYDNNNYQNDWGGEAHNSSAGDSGKVPTGTYYYVINLRNSGLKPFAGPIYVATNK</sequence>
<reference evidence="3" key="1">
    <citation type="submission" date="2020-08" db="EMBL/GenBank/DDBJ databases">
        <title>Winogradskyella ouciana sp. nov., isolated from the hadal seawater of the Mariana Trench.</title>
        <authorList>
            <person name="He X."/>
        </authorList>
    </citation>
    <scope>NUCLEOTIDE SEQUENCE [LARGE SCALE GENOMIC DNA]</scope>
    <source>
        <strain evidence="3">KCTC 52348</strain>
    </source>
</reference>
<proteinExistence type="predicted"/>
<keyword evidence="4" id="KW-1185">Reference proteome</keyword>
<dbReference type="Pfam" id="PF24346">
    <property type="entry name" value="DUF7507"/>
    <property type="match status" value="2"/>
</dbReference>
<evidence type="ECO:0000313" key="3">
    <source>
        <dbReference type="EMBL" id="MBC2846850.1"/>
    </source>
</evidence>
<organism evidence="3 4">
    <name type="scientific">Winogradskyella flava</name>
    <dbReference type="NCBI Taxonomy" id="1884876"/>
    <lineage>
        <taxon>Bacteria</taxon>
        <taxon>Pseudomonadati</taxon>
        <taxon>Bacteroidota</taxon>
        <taxon>Flavobacteriia</taxon>
        <taxon>Flavobacteriales</taxon>
        <taxon>Flavobacteriaceae</taxon>
        <taxon>Winogradskyella</taxon>
    </lineage>
</organism>
<comment type="caution">
    <text evidence="3">The sequence shown here is derived from an EMBL/GenBank/DDBJ whole genome shotgun (WGS) entry which is preliminary data.</text>
</comment>
<dbReference type="InterPro" id="IPR047589">
    <property type="entry name" value="DUF11_rpt"/>
</dbReference>
<dbReference type="Pfam" id="PF17963">
    <property type="entry name" value="Big_9"/>
    <property type="match status" value="2"/>
</dbReference>
<evidence type="ECO:0000259" key="1">
    <source>
        <dbReference type="Pfam" id="PF23237"/>
    </source>
</evidence>
<dbReference type="NCBIfam" id="TIGR01451">
    <property type="entry name" value="B_ant_repeat"/>
    <property type="match status" value="2"/>
</dbReference>
<feature type="domain" description="DUF7507" evidence="2">
    <location>
        <begin position="291"/>
        <end position="389"/>
    </location>
</feature>
<dbReference type="RefSeq" id="WP_185790556.1">
    <property type="nucleotide sequence ID" value="NZ_JACLCP010000007.1"/>
</dbReference>
<dbReference type="Pfam" id="PF23237">
    <property type="entry name" value="HYR_4C"/>
    <property type="match status" value="1"/>
</dbReference>
<dbReference type="InterPro" id="IPR057078">
    <property type="entry name" value="HYR-4C"/>
</dbReference>
<protein>
    <submittedName>
        <fullName evidence="3">Gliding motility-associated C-terminal domain-containing protein</fullName>
    </submittedName>
</protein>
<dbReference type="Gene3D" id="2.60.40.3440">
    <property type="match status" value="2"/>
</dbReference>
<evidence type="ECO:0000259" key="2">
    <source>
        <dbReference type="Pfam" id="PF24346"/>
    </source>
</evidence>
<dbReference type="Proteomes" id="UP000533900">
    <property type="component" value="Unassembled WGS sequence"/>
</dbReference>
<dbReference type="InterPro" id="IPR013783">
    <property type="entry name" value="Ig-like_fold"/>
</dbReference>
<evidence type="ECO:0000313" key="4">
    <source>
        <dbReference type="Proteomes" id="UP000533900"/>
    </source>
</evidence>
<name>A0A842IUV8_9FLAO</name>
<dbReference type="Gene3D" id="2.60.40.10">
    <property type="entry name" value="Immunoglobulins"/>
    <property type="match status" value="1"/>
</dbReference>
<accession>A0A842IUV8</accession>
<dbReference type="EMBL" id="JACLCP010000007">
    <property type="protein sequence ID" value="MBC2846850.1"/>
    <property type="molecule type" value="Genomic_DNA"/>
</dbReference>
<feature type="non-terminal residue" evidence="3">
    <location>
        <position position="1"/>
    </location>
</feature>
<dbReference type="InterPro" id="IPR055354">
    <property type="entry name" value="DUF7507"/>
</dbReference>
<feature type="domain" description="HYR-like" evidence="1">
    <location>
        <begin position="1093"/>
        <end position="1162"/>
    </location>
</feature>